<evidence type="ECO:0000256" key="11">
    <source>
        <dbReference type="SAM" id="SignalP"/>
    </source>
</evidence>
<keyword evidence="9" id="KW-0479">Metal-binding</keyword>
<feature type="binding site" description="axial binding residue" evidence="9">
    <location>
        <position position="43"/>
    </location>
    <ligand>
        <name>heme</name>
        <dbReference type="ChEBI" id="CHEBI:30413"/>
    </ligand>
    <ligandPart>
        <name>Fe</name>
        <dbReference type="ChEBI" id="CHEBI:18248"/>
    </ligandPart>
</feature>
<dbReference type="GO" id="GO:0004190">
    <property type="term" value="F:aspartic-type endopeptidase activity"/>
    <property type="evidence" value="ECO:0007669"/>
    <property type="project" value="InterPro"/>
</dbReference>
<comment type="subcellular location">
    <subcellularLocation>
        <location evidence="1">Membrane</location>
        <topology evidence="1">Lipid-anchor</topology>
        <topology evidence="1">GPI-anchor</topology>
    </subcellularLocation>
    <subcellularLocation>
        <location evidence="2">Secreted</location>
    </subcellularLocation>
</comment>
<proteinExistence type="inferred from homology"/>
<feature type="chain" id="PRO_5040490316" description="CFEM domain-containing protein" evidence="11">
    <location>
        <begin position="20"/>
        <end position="200"/>
    </location>
</feature>
<comment type="similarity">
    <text evidence="3">Belongs to the RBT5 family.</text>
</comment>
<comment type="caution">
    <text evidence="9">Lacks conserved residue(s) required for the propagation of feature annotation.</text>
</comment>
<keyword evidence="6 11" id="KW-0732">Signal</keyword>
<organism evidence="13 14">
    <name type="scientific">Polychaeton citri CBS 116435</name>
    <dbReference type="NCBI Taxonomy" id="1314669"/>
    <lineage>
        <taxon>Eukaryota</taxon>
        <taxon>Fungi</taxon>
        <taxon>Dikarya</taxon>
        <taxon>Ascomycota</taxon>
        <taxon>Pezizomycotina</taxon>
        <taxon>Dothideomycetes</taxon>
        <taxon>Dothideomycetidae</taxon>
        <taxon>Capnodiales</taxon>
        <taxon>Capnodiaceae</taxon>
        <taxon>Polychaeton</taxon>
    </lineage>
</organism>
<name>A0A9P4QHQ5_9PEZI</name>
<feature type="compositionally biased region" description="Low complexity" evidence="10">
    <location>
        <begin position="117"/>
        <end position="173"/>
    </location>
</feature>
<keyword evidence="8" id="KW-0449">Lipoprotein</keyword>
<evidence type="ECO:0000256" key="5">
    <source>
        <dbReference type="ARBA" id="ARBA00022622"/>
    </source>
</evidence>
<sequence>MRSIILAGSIALFSATALSQTIPSCALSCFTSAISDSGCQLGDNYCACKTNGQEITDDVTNCLVCNSDCSQQDLANVASISNEICVSALSVSGESYSPPPTPTPTCAGGAGAASTTAASDSGTSSSSGSASTASSSSSGASSVSSSGTAGAGTSTQTDAAASSAPASPETQSSGDAAAPKMTAMAMNAIYGAAGLLIAAL</sequence>
<evidence type="ECO:0000256" key="6">
    <source>
        <dbReference type="ARBA" id="ARBA00022729"/>
    </source>
</evidence>
<dbReference type="Proteomes" id="UP000799441">
    <property type="component" value="Unassembled WGS sequence"/>
</dbReference>
<comment type="caution">
    <text evidence="13">The sequence shown here is derived from an EMBL/GenBank/DDBJ whole genome shotgun (WGS) entry which is preliminary data.</text>
</comment>
<keyword evidence="7 9" id="KW-1015">Disulfide bond</keyword>
<evidence type="ECO:0000259" key="12">
    <source>
        <dbReference type="PROSITE" id="PS52012"/>
    </source>
</evidence>
<feature type="domain" description="CFEM" evidence="12">
    <location>
        <begin position="1"/>
        <end position="118"/>
    </location>
</feature>
<evidence type="ECO:0000256" key="2">
    <source>
        <dbReference type="ARBA" id="ARBA00004613"/>
    </source>
</evidence>
<dbReference type="OrthoDB" id="3065412at2759"/>
<keyword evidence="5" id="KW-0336">GPI-anchor</keyword>
<dbReference type="GO" id="GO:0098552">
    <property type="term" value="C:side of membrane"/>
    <property type="evidence" value="ECO:0007669"/>
    <property type="project" value="UniProtKB-KW"/>
</dbReference>
<dbReference type="GO" id="GO:0046872">
    <property type="term" value="F:metal ion binding"/>
    <property type="evidence" value="ECO:0007669"/>
    <property type="project" value="UniProtKB-UniRule"/>
</dbReference>
<dbReference type="GO" id="GO:0006508">
    <property type="term" value="P:proteolysis"/>
    <property type="evidence" value="ECO:0007669"/>
    <property type="project" value="InterPro"/>
</dbReference>
<evidence type="ECO:0000256" key="4">
    <source>
        <dbReference type="ARBA" id="ARBA00022525"/>
    </source>
</evidence>
<dbReference type="EMBL" id="MU003769">
    <property type="protein sequence ID" value="KAF2724972.1"/>
    <property type="molecule type" value="Genomic_DNA"/>
</dbReference>
<protein>
    <recommendedName>
        <fullName evidence="12">CFEM domain-containing protein</fullName>
    </recommendedName>
</protein>
<accession>A0A9P4QHQ5</accession>
<evidence type="ECO:0000313" key="14">
    <source>
        <dbReference type="Proteomes" id="UP000799441"/>
    </source>
</evidence>
<keyword evidence="5" id="KW-0325">Glycoprotein</keyword>
<evidence type="ECO:0000256" key="7">
    <source>
        <dbReference type="ARBA" id="ARBA00023157"/>
    </source>
</evidence>
<evidence type="ECO:0000256" key="9">
    <source>
        <dbReference type="PROSITE-ProRule" id="PRU01356"/>
    </source>
</evidence>
<keyword evidence="5" id="KW-0472">Membrane</keyword>
<dbReference type="InterPro" id="IPR008427">
    <property type="entry name" value="Extracellular_membr_CFEM_dom"/>
</dbReference>
<keyword evidence="9" id="KW-0349">Heme</keyword>
<keyword evidence="4" id="KW-0964">Secreted</keyword>
<dbReference type="PROSITE" id="PS52012">
    <property type="entry name" value="CFEM"/>
    <property type="match status" value="1"/>
</dbReference>
<gene>
    <name evidence="13" type="ORF">K431DRAFT_291160</name>
</gene>
<evidence type="ECO:0000313" key="13">
    <source>
        <dbReference type="EMBL" id="KAF2724972.1"/>
    </source>
</evidence>
<feature type="disulfide bond" evidence="9">
    <location>
        <begin position="39"/>
        <end position="46"/>
    </location>
</feature>
<feature type="region of interest" description="Disordered" evidence="10">
    <location>
        <begin position="93"/>
        <end position="112"/>
    </location>
</feature>
<keyword evidence="14" id="KW-1185">Reference proteome</keyword>
<reference evidence="13" key="1">
    <citation type="journal article" date="2020" name="Stud. Mycol.">
        <title>101 Dothideomycetes genomes: a test case for predicting lifestyles and emergence of pathogens.</title>
        <authorList>
            <person name="Haridas S."/>
            <person name="Albert R."/>
            <person name="Binder M."/>
            <person name="Bloem J."/>
            <person name="Labutti K."/>
            <person name="Salamov A."/>
            <person name="Andreopoulos B."/>
            <person name="Baker S."/>
            <person name="Barry K."/>
            <person name="Bills G."/>
            <person name="Bluhm B."/>
            <person name="Cannon C."/>
            <person name="Castanera R."/>
            <person name="Culley D."/>
            <person name="Daum C."/>
            <person name="Ezra D."/>
            <person name="Gonzalez J."/>
            <person name="Henrissat B."/>
            <person name="Kuo A."/>
            <person name="Liang C."/>
            <person name="Lipzen A."/>
            <person name="Lutzoni F."/>
            <person name="Magnuson J."/>
            <person name="Mondo S."/>
            <person name="Nolan M."/>
            <person name="Ohm R."/>
            <person name="Pangilinan J."/>
            <person name="Park H.-J."/>
            <person name="Ramirez L."/>
            <person name="Alfaro M."/>
            <person name="Sun H."/>
            <person name="Tritt A."/>
            <person name="Yoshinaga Y."/>
            <person name="Zwiers L.-H."/>
            <person name="Turgeon B."/>
            <person name="Goodwin S."/>
            <person name="Spatafora J."/>
            <person name="Crous P."/>
            <person name="Grigoriev I."/>
        </authorList>
    </citation>
    <scope>NUCLEOTIDE SEQUENCE</scope>
    <source>
        <strain evidence="13">CBS 116435</strain>
    </source>
</reference>
<evidence type="ECO:0000256" key="8">
    <source>
        <dbReference type="ARBA" id="ARBA00023288"/>
    </source>
</evidence>
<evidence type="ECO:0000256" key="10">
    <source>
        <dbReference type="SAM" id="MobiDB-lite"/>
    </source>
</evidence>
<feature type="signal peptide" evidence="11">
    <location>
        <begin position="1"/>
        <end position="19"/>
    </location>
</feature>
<dbReference type="InterPro" id="IPR001969">
    <property type="entry name" value="Aspartic_peptidase_AS"/>
</dbReference>
<evidence type="ECO:0000256" key="1">
    <source>
        <dbReference type="ARBA" id="ARBA00004589"/>
    </source>
</evidence>
<keyword evidence="9" id="KW-0408">Iron</keyword>
<evidence type="ECO:0000256" key="3">
    <source>
        <dbReference type="ARBA" id="ARBA00010031"/>
    </source>
</evidence>
<dbReference type="Pfam" id="PF05730">
    <property type="entry name" value="CFEM"/>
    <property type="match status" value="1"/>
</dbReference>
<feature type="region of interest" description="Disordered" evidence="10">
    <location>
        <begin position="117"/>
        <end position="176"/>
    </location>
</feature>
<dbReference type="AlphaFoldDB" id="A0A9P4QHQ5"/>
<dbReference type="GO" id="GO:0005576">
    <property type="term" value="C:extracellular region"/>
    <property type="evidence" value="ECO:0007669"/>
    <property type="project" value="UniProtKB-SubCell"/>
</dbReference>
<dbReference type="PROSITE" id="PS00141">
    <property type="entry name" value="ASP_PROTEASE"/>
    <property type="match status" value="1"/>
</dbReference>